<keyword evidence="3" id="KW-0949">S-adenosyl-L-methionine</keyword>
<proteinExistence type="predicted"/>
<evidence type="ECO:0000259" key="6">
    <source>
        <dbReference type="Pfam" id="PF08704"/>
    </source>
</evidence>
<dbReference type="CDD" id="cd02440">
    <property type="entry name" value="AdoMet_MTases"/>
    <property type="match status" value="1"/>
</dbReference>
<dbReference type="Pfam" id="PF08704">
    <property type="entry name" value="GCD14"/>
    <property type="match status" value="1"/>
</dbReference>
<name>A0ABU8RLW4_9ACTN</name>
<evidence type="ECO:0000256" key="3">
    <source>
        <dbReference type="ARBA" id="ARBA00022691"/>
    </source>
</evidence>
<dbReference type="PANTHER" id="PTHR12133">
    <property type="entry name" value="TRNA (ADENINE(58)-N(1))-METHYLTRANSFERASE"/>
    <property type="match status" value="1"/>
</dbReference>
<evidence type="ECO:0000256" key="4">
    <source>
        <dbReference type="ARBA" id="ARBA00022694"/>
    </source>
</evidence>
<keyword evidence="8" id="KW-1185">Reference proteome</keyword>
<dbReference type="SUPFAM" id="SSF53335">
    <property type="entry name" value="S-adenosyl-L-methionine-dependent methyltransferases"/>
    <property type="match status" value="1"/>
</dbReference>
<feature type="domain" description="tRNA (adenine(58)-N(1))-methyltransferase catalytic subunit TRM61 C-terminal" evidence="6">
    <location>
        <begin position="73"/>
        <end position="237"/>
    </location>
</feature>
<feature type="compositionally biased region" description="Acidic residues" evidence="5">
    <location>
        <begin position="359"/>
        <end position="379"/>
    </location>
</feature>
<dbReference type="PANTHER" id="PTHR12133:SF1">
    <property type="entry name" value="TRNA (ADENINE(58)-N(1))-METHYLTRANSFERASE, MITOCHONDRIAL"/>
    <property type="match status" value="1"/>
</dbReference>
<evidence type="ECO:0000313" key="8">
    <source>
        <dbReference type="Proteomes" id="UP001387100"/>
    </source>
</evidence>
<evidence type="ECO:0000313" key="7">
    <source>
        <dbReference type="EMBL" id="MEJ5946067.1"/>
    </source>
</evidence>
<dbReference type="PROSITE" id="PS51620">
    <property type="entry name" value="SAM_TRM61"/>
    <property type="match status" value="1"/>
</dbReference>
<keyword evidence="2" id="KW-0808">Transferase</keyword>
<sequence>MRRGPLREGERVQLTDPRGRLHTITLRAGGTFHTHRGVLAHDDLLGGPEGVVVTSTSGVEHLALRPLLADHVLSMPRGAAVVYPKDAGQVVAMADVFPGARVVEAGVGSGALSMSLLRAVGDQGSLHSVERREDFAEIARANVEGFFGGPHPAWRVTVGDLAQVLPAAEAPGSVDRVVLDMLAPWECLDAAATALAPGGVLIAYVATATQLSRTAEDLRADGRWTEPSAWESMVRGWHLEGLAVRPQHRMVGHTGFLLTTRRMAEGVSPPQRRRRPAKGTSVATPASGAATDVAVGGTPEGDEPVGGSAWGAEEDWTPEAVGERAVSDRKVRRVRRDLAARRPATEAGALDGRRAGDVPPDDESAADESAADESAADEG</sequence>
<dbReference type="Pfam" id="PF14801">
    <property type="entry name" value="TrmI-like_N"/>
    <property type="match status" value="1"/>
</dbReference>
<dbReference type="Gene3D" id="3.40.50.150">
    <property type="entry name" value="Vaccinia Virus protein VP39"/>
    <property type="match status" value="1"/>
</dbReference>
<dbReference type="Gene3D" id="3.10.330.20">
    <property type="match status" value="1"/>
</dbReference>
<evidence type="ECO:0000256" key="2">
    <source>
        <dbReference type="ARBA" id="ARBA00022679"/>
    </source>
</evidence>
<evidence type="ECO:0000256" key="5">
    <source>
        <dbReference type="SAM" id="MobiDB-lite"/>
    </source>
</evidence>
<comment type="caution">
    <text evidence="7">The sequence shown here is derived from an EMBL/GenBank/DDBJ whole genome shotgun (WGS) entry which is preliminary data.</text>
</comment>
<dbReference type="InterPro" id="IPR014816">
    <property type="entry name" value="tRNA_MeTrfase_Gcd14"/>
</dbReference>
<dbReference type="InterPro" id="IPR029063">
    <property type="entry name" value="SAM-dependent_MTases_sf"/>
</dbReference>
<accession>A0ABU8RLW4</accession>
<feature type="region of interest" description="Disordered" evidence="5">
    <location>
        <begin position="261"/>
        <end position="379"/>
    </location>
</feature>
<gene>
    <name evidence="7" type="ORF">WDZ17_12270</name>
</gene>
<reference evidence="7 8" key="1">
    <citation type="journal article" date="2017" name="Int. J. Syst. Evol. Microbiol.">
        <title>Pseudokineococcus basanitobsidens sp. nov., isolated from volcanic rock.</title>
        <authorList>
            <person name="Lee D.W."/>
            <person name="Park M.Y."/>
            <person name="Kim J.J."/>
            <person name="Kim B.S."/>
        </authorList>
    </citation>
    <scope>NUCLEOTIDE SEQUENCE [LARGE SCALE GENOMIC DNA]</scope>
    <source>
        <strain evidence="7 8">DSM 103726</strain>
    </source>
</reference>
<dbReference type="InterPro" id="IPR049470">
    <property type="entry name" value="TRM61_C"/>
</dbReference>
<dbReference type="RefSeq" id="WP_339575453.1">
    <property type="nucleotide sequence ID" value="NZ_JBBIAA010000015.1"/>
</dbReference>
<keyword evidence="4" id="KW-0819">tRNA processing</keyword>
<keyword evidence="1" id="KW-0489">Methyltransferase</keyword>
<dbReference type="Proteomes" id="UP001387100">
    <property type="component" value="Unassembled WGS sequence"/>
</dbReference>
<protein>
    <submittedName>
        <fullName evidence="7">tRNA (Adenine-N1)-methyltransferase</fullName>
    </submittedName>
</protein>
<dbReference type="EMBL" id="JBBIAA010000015">
    <property type="protein sequence ID" value="MEJ5946067.1"/>
    <property type="molecule type" value="Genomic_DNA"/>
</dbReference>
<evidence type="ECO:0000256" key="1">
    <source>
        <dbReference type="ARBA" id="ARBA00022603"/>
    </source>
</evidence>
<organism evidence="7 8">
    <name type="scientific">Pseudokineococcus basanitobsidens</name>
    <dbReference type="NCBI Taxonomy" id="1926649"/>
    <lineage>
        <taxon>Bacteria</taxon>
        <taxon>Bacillati</taxon>
        <taxon>Actinomycetota</taxon>
        <taxon>Actinomycetes</taxon>
        <taxon>Kineosporiales</taxon>
        <taxon>Kineosporiaceae</taxon>
        <taxon>Pseudokineococcus</taxon>
    </lineage>
</organism>